<dbReference type="PANTHER" id="PTHR10057:SF0">
    <property type="entry name" value="TRANSLOCATOR PROTEIN"/>
    <property type="match status" value="1"/>
</dbReference>
<evidence type="ECO:0000256" key="4">
    <source>
        <dbReference type="ARBA" id="ARBA00022989"/>
    </source>
</evidence>
<reference evidence="8" key="1">
    <citation type="journal article" date="2019" name="Int. J. Syst. Evol. Microbiol.">
        <title>The Global Catalogue of Microorganisms (GCM) 10K type strain sequencing project: providing services to taxonomists for standard genome sequencing and annotation.</title>
        <authorList>
            <consortium name="The Broad Institute Genomics Platform"/>
            <consortium name="The Broad Institute Genome Sequencing Center for Infectious Disease"/>
            <person name="Wu L."/>
            <person name="Ma J."/>
        </authorList>
    </citation>
    <scope>NUCLEOTIDE SEQUENCE [LARGE SCALE GENOMIC DNA]</scope>
    <source>
        <strain evidence="8">KCTC 42217</strain>
    </source>
</reference>
<accession>A0ABW4ZR70</accession>
<dbReference type="PIRSF" id="PIRSF005859">
    <property type="entry name" value="PBR"/>
    <property type="match status" value="1"/>
</dbReference>
<dbReference type="CDD" id="cd15904">
    <property type="entry name" value="TSPO_MBR"/>
    <property type="match status" value="1"/>
</dbReference>
<comment type="subcellular location">
    <subcellularLocation>
        <location evidence="1">Membrane</location>
        <topology evidence="1">Multi-pass membrane protein</topology>
    </subcellularLocation>
</comment>
<protein>
    <submittedName>
        <fullName evidence="7">TspO/MBR family protein</fullName>
    </submittedName>
</protein>
<evidence type="ECO:0000256" key="3">
    <source>
        <dbReference type="ARBA" id="ARBA00022692"/>
    </source>
</evidence>
<feature type="transmembrane region" description="Helical" evidence="6">
    <location>
        <begin position="137"/>
        <end position="156"/>
    </location>
</feature>
<proteinExistence type="inferred from homology"/>
<feature type="transmembrane region" description="Helical" evidence="6">
    <location>
        <begin position="47"/>
        <end position="69"/>
    </location>
</feature>
<dbReference type="Proteomes" id="UP001597387">
    <property type="component" value="Unassembled WGS sequence"/>
</dbReference>
<dbReference type="RefSeq" id="WP_255904506.1">
    <property type="nucleotide sequence ID" value="NZ_JAFMZO010000004.1"/>
</dbReference>
<gene>
    <name evidence="7" type="ORF">ACFSJU_17110</name>
</gene>
<dbReference type="Gene3D" id="1.20.1260.100">
    <property type="entry name" value="TspO/MBR protein"/>
    <property type="match status" value="1"/>
</dbReference>
<keyword evidence="3 6" id="KW-0812">Transmembrane</keyword>
<evidence type="ECO:0000256" key="2">
    <source>
        <dbReference type="ARBA" id="ARBA00007524"/>
    </source>
</evidence>
<evidence type="ECO:0000313" key="8">
    <source>
        <dbReference type="Proteomes" id="UP001597387"/>
    </source>
</evidence>
<dbReference type="InterPro" id="IPR004307">
    <property type="entry name" value="TspO_MBR"/>
</dbReference>
<evidence type="ECO:0000256" key="1">
    <source>
        <dbReference type="ARBA" id="ARBA00004141"/>
    </source>
</evidence>
<dbReference type="InterPro" id="IPR038330">
    <property type="entry name" value="TspO/MBR-related_sf"/>
</dbReference>
<dbReference type="EMBL" id="JBHUHZ010000003">
    <property type="protein sequence ID" value="MFD2164131.1"/>
    <property type="molecule type" value="Genomic_DNA"/>
</dbReference>
<dbReference type="Pfam" id="PF03073">
    <property type="entry name" value="TspO_MBR"/>
    <property type="match status" value="1"/>
</dbReference>
<evidence type="ECO:0000256" key="5">
    <source>
        <dbReference type="ARBA" id="ARBA00023136"/>
    </source>
</evidence>
<evidence type="ECO:0000313" key="7">
    <source>
        <dbReference type="EMBL" id="MFD2164131.1"/>
    </source>
</evidence>
<evidence type="ECO:0000256" key="6">
    <source>
        <dbReference type="SAM" id="Phobius"/>
    </source>
</evidence>
<keyword evidence="8" id="KW-1185">Reference proteome</keyword>
<dbReference type="PANTHER" id="PTHR10057">
    <property type="entry name" value="PERIPHERAL-TYPE BENZODIAZEPINE RECEPTOR"/>
    <property type="match status" value="1"/>
</dbReference>
<feature type="transmembrane region" description="Helical" evidence="6">
    <location>
        <begin position="81"/>
        <end position="101"/>
    </location>
</feature>
<keyword evidence="4 6" id="KW-1133">Transmembrane helix</keyword>
<comment type="similarity">
    <text evidence="2">Belongs to the TspO/BZRP family.</text>
</comment>
<feature type="transmembrane region" description="Helical" evidence="6">
    <location>
        <begin position="107"/>
        <end position="125"/>
    </location>
</feature>
<organism evidence="7 8">
    <name type="scientific">Paradesertivirga mongoliensis</name>
    <dbReference type="NCBI Taxonomy" id="2100740"/>
    <lineage>
        <taxon>Bacteria</taxon>
        <taxon>Pseudomonadati</taxon>
        <taxon>Bacteroidota</taxon>
        <taxon>Sphingobacteriia</taxon>
        <taxon>Sphingobacteriales</taxon>
        <taxon>Sphingobacteriaceae</taxon>
        <taxon>Paradesertivirga</taxon>
    </lineage>
</organism>
<name>A0ABW4ZR70_9SPHI</name>
<sequence length="158" mass="18419">MNFKPIIALIICILIPLLTGGIAGFVTSSNIESWFTYLEKPAFNPPNWLFGPVWTTLYILMGISLFMIWKEPATPQRKSALRLFFLQLFLNFAWSFIFFYFHQPGFAFLEIIVLWIAIVLMIVSFYRLNRSAAFLQLPYLGWVTFASVLNVSIWYLNK</sequence>
<keyword evidence="5 6" id="KW-0472">Membrane</keyword>
<comment type="caution">
    <text evidence="7">The sequence shown here is derived from an EMBL/GenBank/DDBJ whole genome shotgun (WGS) entry which is preliminary data.</text>
</comment>